<organism evidence="1 2">
    <name type="scientific">Pistacia atlantica</name>
    <dbReference type="NCBI Taxonomy" id="434234"/>
    <lineage>
        <taxon>Eukaryota</taxon>
        <taxon>Viridiplantae</taxon>
        <taxon>Streptophyta</taxon>
        <taxon>Embryophyta</taxon>
        <taxon>Tracheophyta</taxon>
        <taxon>Spermatophyta</taxon>
        <taxon>Magnoliopsida</taxon>
        <taxon>eudicotyledons</taxon>
        <taxon>Gunneridae</taxon>
        <taxon>Pentapetalae</taxon>
        <taxon>rosids</taxon>
        <taxon>malvids</taxon>
        <taxon>Sapindales</taxon>
        <taxon>Anacardiaceae</taxon>
        <taxon>Pistacia</taxon>
    </lineage>
</organism>
<dbReference type="Proteomes" id="UP001164250">
    <property type="component" value="Chromosome 11"/>
</dbReference>
<gene>
    <name evidence="1" type="ORF">Patl1_29849</name>
</gene>
<protein>
    <submittedName>
        <fullName evidence="1">Uncharacterized protein</fullName>
    </submittedName>
</protein>
<evidence type="ECO:0000313" key="2">
    <source>
        <dbReference type="Proteomes" id="UP001164250"/>
    </source>
</evidence>
<name>A0ACC1A8Z7_9ROSI</name>
<evidence type="ECO:0000313" key="1">
    <source>
        <dbReference type="EMBL" id="KAJ0083440.1"/>
    </source>
</evidence>
<proteinExistence type="predicted"/>
<keyword evidence="2" id="KW-1185">Reference proteome</keyword>
<sequence>MRLPNPVAEDYVLSPSGDFAVGFREIENQGFLLAIWFNKIPERTIVWSANRDNYVQRGSKVELTTDGNFILSDSTGKQMQVVEPGATAVAYAAMLDTGNFVLASQDLANLWESFDNPTDTILPTQIMNQDKKLYASISETNFSIGRFMFHLQNDGNLLLLTTKFPLDTPNFPYWSTQDSTIGNGFQLIFNQSGYIYVIARNGSILNMVSSSAASTQDFYHRAIVDSDGVFRNEECWKKRVPLSNGMFDPNIGGKALIKVGSAFLNLILLLATCILFYHLNRRKLKIVHLEKGMLAINLQSFTYKELVKVTEEFKEKLGSSAFGTFYKGFLASDNQKLVAVKKLNLNTIVGEGEEEFTAEISTLGRTNHKNLVQLLGFCNKGQHRLLVFGILLLELVYYRRNFDTNAEEECQKVLADWSYDCFKEGKLDLLVENDEEAMEDMKRVEKFVMIAIWCIQEDPSLRPSMKKVSQMMEGTVEVSIPPDPSSIFSSI</sequence>
<reference evidence="2" key="1">
    <citation type="journal article" date="2023" name="G3 (Bethesda)">
        <title>Genome assembly and association tests identify interacting loci associated with vigor, precocity, and sex in interspecific pistachio rootstocks.</title>
        <authorList>
            <person name="Palmer W."/>
            <person name="Jacygrad E."/>
            <person name="Sagayaradj S."/>
            <person name="Cavanaugh K."/>
            <person name="Han R."/>
            <person name="Bertier L."/>
            <person name="Beede B."/>
            <person name="Kafkas S."/>
            <person name="Golino D."/>
            <person name="Preece J."/>
            <person name="Michelmore R."/>
        </authorList>
    </citation>
    <scope>NUCLEOTIDE SEQUENCE [LARGE SCALE GENOMIC DNA]</scope>
</reference>
<accession>A0ACC1A8Z7</accession>
<dbReference type="EMBL" id="CM047907">
    <property type="protein sequence ID" value="KAJ0083440.1"/>
    <property type="molecule type" value="Genomic_DNA"/>
</dbReference>
<comment type="caution">
    <text evidence="1">The sequence shown here is derived from an EMBL/GenBank/DDBJ whole genome shotgun (WGS) entry which is preliminary data.</text>
</comment>